<dbReference type="InterPro" id="IPR013783">
    <property type="entry name" value="Ig-like_fold"/>
</dbReference>
<dbReference type="SUPFAM" id="SSF81296">
    <property type="entry name" value="E set domains"/>
    <property type="match status" value="1"/>
</dbReference>
<dbReference type="EMBL" id="JACSQE010000016">
    <property type="protein sequence ID" value="MBD8000379.1"/>
    <property type="molecule type" value="Genomic_DNA"/>
</dbReference>
<dbReference type="PANTHER" id="PTHR43002">
    <property type="entry name" value="GLYCOGEN DEBRANCHING ENZYME"/>
    <property type="match status" value="1"/>
</dbReference>
<comment type="caution">
    <text evidence="6">The sequence shown here is derived from an EMBL/GenBank/DDBJ whole genome shotgun (WGS) entry which is preliminary data.</text>
</comment>
<dbReference type="InterPro" id="IPR013780">
    <property type="entry name" value="Glyco_hydro_b"/>
</dbReference>
<evidence type="ECO:0000256" key="4">
    <source>
        <dbReference type="SAM" id="MobiDB-lite"/>
    </source>
</evidence>
<keyword evidence="7" id="KW-1185">Reference proteome</keyword>
<feature type="compositionally biased region" description="Acidic residues" evidence="4">
    <location>
        <begin position="139"/>
        <end position="148"/>
    </location>
</feature>
<name>A0ABR8V6G0_9CELL</name>
<dbReference type="Gene3D" id="2.60.40.1180">
    <property type="entry name" value="Golgi alpha-mannosidase II"/>
    <property type="match status" value="1"/>
</dbReference>
<keyword evidence="2" id="KW-0378">Hydrolase</keyword>
<accession>A0ABR8V6G0</accession>
<dbReference type="Pfam" id="PF00128">
    <property type="entry name" value="Alpha-amylase"/>
    <property type="match status" value="1"/>
</dbReference>
<dbReference type="InterPro" id="IPR011837">
    <property type="entry name" value="Glycogen_debranch_GlgX"/>
</dbReference>
<evidence type="ECO:0000313" key="6">
    <source>
        <dbReference type="EMBL" id="MBD8000379.1"/>
    </source>
</evidence>
<keyword evidence="3" id="KW-0326">Glycosidase</keyword>
<dbReference type="SUPFAM" id="SSF51011">
    <property type="entry name" value="Glycosyl hydrolase domain"/>
    <property type="match status" value="1"/>
</dbReference>
<dbReference type="CDD" id="cd02856">
    <property type="entry name" value="E_set_GDE_Isoamylase_N"/>
    <property type="match status" value="1"/>
</dbReference>
<dbReference type="InterPro" id="IPR014756">
    <property type="entry name" value="Ig_E-set"/>
</dbReference>
<protein>
    <submittedName>
        <fullName evidence="6">Glycogen debranching protein GlgX</fullName>
    </submittedName>
</protein>
<evidence type="ECO:0000256" key="3">
    <source>
        <dbReference type="ARBA" id="ARBA00023295"/>
    </source>
</evidence>
<gene>
    <name evidence="6" type="primary">glgX</name>
    <name evidence="6" type="ORF">H9640_17645</name>
</gene>
<evidence type="ECO:0000313" key="7">
    <source>
        <dbReference type="Proteomes" id="UP000633601"/>
    </source>
</evidence>
<dbReference type="CDD" id="cd11326">
    <property type="entry name" value="AmyAc_Glg_debranch"/>
    <property type="match status" value="1"/>
</dbReference>
<evidence type="ECO:0000256" key="2">
    <source>
        <dbReference type="ARBA" id="ARBA00022801"/>
    </source>
</evidence>
<dbReference type="RefSeq" id="WP_191792079.1">
    <property type="nucleotide sequence ID" value="NZ_JACSQE010000016.1"/>
</dbReference>
<dbReference type="SMART" id="SM00642">
    <property type="entry name" value="Aamy"/>
    <property type="match status" value="1"/>
</dbReference>
<dbReference type="Gene3D" id="3.20.20.80">
    <property type="entry name" value="Glycosidases"/>
    <property type="match status" value="1"/>
</dbReference>
<feature type="domain" description="Glycosyl hydrolase family 13 catalytic" evidence="5">
    <location>
        <begin position="203"/>
        <end position="617"/>
    </location>
</feature>
<evidence type="ECO:0000256" key="1">
    <source>
        <dbReference type="ARBA" id="ARBA00008061"/>
    </source>
</evidence>
<reference evidence="6 7" key="1">
    <citation type="submission" date="2020-08" db="EMBL/GenBank/DDBJ databases">
        <title>A Genomic Blueprint of the Chicken Gut Microbiome.</title>
        <authorList>
            <person name="Gilroy R."/>
            <person name="Ravi A."/>
            <person name="Getino M."/>
            <person name="Pursley I."/>
            <person name="Horton D.L."/>
            <person name="Alikhan N.-F."/>
            <person name="Baker D."/>
            <person name="Gharbi K."/>
            <person name="Hall N."/>
            <person name="Watson M."/>
            <person name="Adriaenssens E.M."/>
            <person name="Foster-Nyarko E."/>
            <person name="Jarju S."/>
            <person name="Secka A."/>
            <person name="Antonio M."/>
            <person name="Oren A."/>
            <person name="Chaudhuri R."/>
            <person name="La Ragione R.M."/>
            <person name="Hildebrand F."/>
            <person name="Pallen M.J."/>
        </authorList>
    </citation>
    <scope>NUCLEOTIDE SEQUENCE [LARGE SCALE GENOMIC DNA]</scope>
    <source>
        <strain evidence="6 7">Sa2CUA8</strain>
    </source>
</reference>
<dbReference type="Proteomes" id="UP000633601">
    <property type="component" value="Unassembled WGS sequence"/>
</dbReference>
<dbReference type="Gene3D" id="2.60.40.10">
    <property type="entry name" value="Immunoglobulins"/>
    <property type="match status" value="1"/>
</dbReference>
<organism evidence="6 7">
    <name type="scientific">Oerskovia gallyi</name>
    <dbReference type="NCBI Taxonomy" id="2762226"/>
    <lineage>
        <taxon>Bacteria</taxon>
        <taxon>Bacillati</taxon>
        <taxon>Actinomycetota</taxon>
        <taxon>Actinomycetes</taxon>
        <taxon>Micrococcales</taxon>
        <taxon>Cellulomonadaceae</taxon>
        <taxon>Oerskovia</taxon>
    </lineage>
</organism>
<dbReference type="Pfam" id="PF02922">
    <property type="entry name" value="CBM_48"/>
    <property type="match status" value="1"/>
</dbReference>
<feature type="region of interest" description="Disordered" evidence="4">
    <location>
        <begin position="510"/>
        <end position="537"/>
    </location>
</feature>
<dbReference type="InterPro" id="IPR044505">
    <property type="entry name" value="GlgX_Isoamylase_N_E_set"/>
</dbReference>
<dbReference type="InterPro" id="IPR004193">
    <property type="entry name" value="Glyco_hydro_13_N"/>
</dbReference>
<evidence type="ECO:0000259" key="5">
    <source>
        <dbReference type="SMART" id="SM00642"/>
    </source>
</evidence>
<comment type="similarity">
    <text evidence="1">Belongs to the glycosyl hydrolase 13 family.</text>
</comment>
<dbReference type="InterPro" id="IPR017853">
    <property type="entry name" value="GH"/>
</dbReference>
<sequence length="757" mass="83744">MQTWPGRPYPLGATFDGTGTNFALFSEVAERIELCLIGDETDAEGRPLETRVVLEDVDAHVWHVYLPGLGPGTRYGYRVHGPYDPASGLRCNPSKLLVDPYAKAIDGQVDGDESLFSYRFGEVPDGAAASGDPLSPDAATDEPDDDQDTAAPPTPSAASDPGVPTNTEDSLGHTMLSVVVNPFFDWGHDRPPQHDYHDSVIYEAHVRGMTMRHPDVPDELRGTYAGMAHPAVIEHLTALGVTAVELMPVHQFVNDPGLVAKGLSNYWGYNTIGFFAPHNGYTAYGTRGQQVMEFKAMVKALHEADIEVILDVVYNHTAEGNHLGPTLSFRGIDNAAYYRLVDGDEAHYFDTTGTGNSLLMRSPHVLQLIMDSLRYWVTEMHVDGFRFDLAATLARQFHEVDRLSAFFDIVQQDPVVSQVKLIAEPWDLGDGGYQVGGFPPLWTEWNGRYRDTVRDFWRGEPAMLPEFASRLTGSSDLYEHTGRKPIASINFVTAHDGFTLTDLVSYDEKHNEANGEGGADGENHNRSWNCGVEGPTDDPEVRALRARQRRNFLATLLLSQGVPMLSHGDEIGRTQHGNNNGYCQDNEITWMDWGGPDGLDDERGDLLAFARRMVGIRRAHPLLHRRRFFQGPAGTPDGEIPDIDWFDISGSRMDTTDWNQGYARSVMVFLGGDDLPERDRRGEPIVDDSFLLLLNASDSPLDFTLPDAAYGASWRTLVRTESPGEPEPSVHAARDRITVASFATVLLVREAREVHAA</sequence>
<feature type="region of interest" description="Disordered" evidence="4">
    <location>
        <begin position="126"/>
        <end position="170"/>
    </location>
</feature>
<dbReference type="NCBIfam" id="TIGR02100">
    <property type="entry name" value="glgX_debranch"/>
    <property type="match status" value="1"/>
</dbReference>
<proteinExistence type="inferred from homology"/>
<dbReference type="SUPFAM" id="SSF51445">
    <property type="entry name" value="(Trans)glycosidases"/>
    <property type="match status" value="1"/>
</dbReference>
<dbReference type="InterPro" id="IPR006047">
    <property type="entry name" value="GH13_cat_dom"/>
</dbReference>